<name>A0AAV6ZD43_ENGPU</name>
<keyword evidence="2" id="KW-1185">Reference proteome</keyword>
<comment type="caution">
    <text evidence="1">The sequence shown here is derived from an EMBL/GenBank/DDBJ whole genome shotgun (WGS) entry which is preliminary data.</text>
</comment>
<dbReference type="EMBL" id="WNYA01001225">
    <property type="protein sequence ID" value="KAG8546145.1"/>
    <property type="molecule type" value="Genomic_DNA"/>
</dbReference>
<gene>
    <name evidence="1" type="ORF">GDO81_019688</name>
</gene>
<sequence length="101" mass="11041">MSTRSGLLQYVLEDQPGTFILQKVGLSGSSGLGTCISCPPGHVWTSQEEVGLVGNPPPPPGRPWRTIFGWVMGDSWMLYPTYQGQQGEYATRNLKKKSSDP</sequence>
<organism evidence="1 2">
    <name type="scientific">Engystomops pustulosus</name>
    <name type="common">Tungara frog</name>
    <name type="synonym">Physalaemus pustulosus</name>
    <dbReference type="NCBI Taxonomy" id="76066"/>
    <lineage>
        <taxon>Eukaryota</taxon>
        <taxon>Metazoa</taxon>
        <taxon>Chordata</taxon>
        <taxon>Craniata</taxon>
        <taxon>Vertebrata</taxon>
        <taxon>Euteleostomi</taxon>
        <taxon>Amphibia</taxon>
        <taxon>Batrachia</taxon>
        <taxon>Anura</taxon>
        <taxon>Neobatrachia</taxon>
        <taxon>Hyloidea</taxon>
        <taxon>Leptodactylidae</taxon>
        <taxon>Leiuperinae</taxon>
        <taxon>Engystomops</taxon>
    </lineage>
</organism>
<dbReference type="AlphaFoldDB" id="A0AAV6ZD43"/>
<dbReference type="Proteomes" id="UP000824782">
    <property type="component" value="Unassembled WGS sequence"/>
</dbReference>
<proteinExistence type="predicted"/>
<accession>A0AAV6ZD43</accession>
<reference evidence="1" key="1">
    <citation type="thesis" date="2020" institute="ProQuest LLC" country="789 East Eisenhower Parkway, Ann Arbor, MI, USA">
        <title>Comparative Genomics and Chromosome Evolution.</title>
        <authorList>
            <person name="Mudd A.B."/>
        </authorList>
    </citation>
    <scope>NUCLEOTIDE SEQUENCE</scope>
    <source>
        <strain evidence="1">237g6f4</strain>
        <tissue evidence="1">Blood</tissue>
    </source>
</reference>
<evidence type="ECO:0000313" key="2">
    <source>
        <dbReference type="Proteomes" id="UP000824782"/>
    </source>
</evidence>
<protein>
    <submittedName>
        <fullName evidence="1">Uncharacterized protein</fullName>
    </submittedName>
</protein>
<evidence type="ECO:0000313" key="1">
    <source>
        <dbReference type="EMBL" id="KAG8546145.1"/>
    </source>
</evidence>